<protein>
    <recommendedName>
        <fullName evidence="8">CXXC-type zinc finger protein 4</fullName>
    </recommendedName>
</protein>
<keyword evidence="5 9" id="KW-0863">Zinc-finger</keyword>
<evidence type="ECO:0000259" key="11">
    <source>
        <dbReference type="PROSITE" id="PS51058"/>
    </source>
</evidence>
<feature type="compositionally biased region" description="Basic and acidic residues" evidence="10">
    <location>
        <begin position="83"/>
        <end position="124"/>
    </location>
</feature>
<evidence type="ECO:0000256" key="1">
    <source>
        <dbReference type="ARBA" id="ARBA00004496"/>
    </source>
</evidence>
<evidence type="ECO:0000313" key="12">
    <source>
        <dbReference type="Ensembl" id="ENSSSCP00015041938.1"/>
    </source>
</evidence>
<keyword evidence="4" id="KW-0479">Metal-binding</keyword>
<evidence type="ECO:0000256" key="3">
    <source>
        <dbReference type="ARBA" id="ARBA00022687"/>
    </source>
</evidence>
<dbReference type="PANTHER" id="PTHR13419">
    <property type="entry name" value="ZINC FINGER-CONTAINING"/>
    <property type="match status" value="1"/>
</dbReference>
<keyword evidence="2" id="KW-0963">Cytoplasm</keyword>
<dbReference type="PROSITE" id="PS51058">
    <property type="entry name" value="ZF_CXXC"/>
    <property type="match status" value="1"/>
</dbReference>
<sequence length="300" mass="32631">STALCAGRLSRRAGREEGGPSAGESGNVAPPASRGFVKGSAGPRAPLVPRVICSQSSVGVRVPASSSPPPPATAHTHTHKQRERSGGEGGREREGERRDGEEREGREREKEREGEREREREKRLPGSLPPSHTATGDGRRATRWERRDHREQPRALTHTLTLGSFLSPPPPPPPSTPTTNTISSSSLQQEKKKPFTGGAGGANPAKKKRKRCGVCVPCKRLINCGVCSSCRNRKTGHQICKFRKCEELKKKPGTSLEVRGDDFLFPSFPPSLLTPLSSPLQGFLSGFKMQYSFPEASFRL</sequence>
<dbReference type="AlphaFoldDB" id="A0A8D0Q0I3"/>
<evidence type="ECO:0000256" key="9">
    <source>
        <dbReference type="PROSITE-ProRule" id="PRU00509"/>
    </source>
</evidence>
<dbReference type="GO" id="GO:0008270">
    <property type="term" value="F:zinc ion binding"/>
    <property type="evidence" value="ECO:0007669"/>
    <property type="project" value="UniProtKB-KW"/>
</dbReference>
<dbReference type="InterPro" id="IPR040388">
    <property type="entry name" value="CXXC4/CXXC5"/>
</dbReference>
<dbReference type="Pfam" id="PF02008">
    <property type="entry name" value="zf-CXXC"/>
    <property type="match status" value="1"/>
</dbReference>
<proteinExistence type="predicted"/>
<evidence type="ECO:0000256" key="6">
    <source>
        <dbReference type="ARBA" id="ARBA00022833"/>
    </source>
</evidence>
<dbReference type="GO" id="GO:0005737">
    <property type="term" value="C:cytoplasm"/>
    <property type="evidence" value="ECO:0007669"/>
    <property type="project" value="UniProtKB-SubCell"/>
</dbReference>
<dbReference type="Ensembl" id="ENSSSCT00015101237.1">
    <property type="protein sequence ID" value="ENSSSCP00015041938.1"/>
    <property type="gene ID" value="ENSSSCG00015075198.1"/>
</dbReference>
<evidence type="ECO:0000313" key="13">
    <source>
        <dbReference type="Proteomes" id="UP000694726"/>
    </source>
</evidence>
<dbReference type="GO" id="GO:0003677">
    <property type="term" value="F:DNA binding"/>
    <property type="evidence" value="ECO:0007669"/>
    <property type="project" value="UniProtKB-KW"/>
</dbReference>
<keyword evidence="7" id="KW-0238">DNA-binding</keyword>
<evidence type="ECO:0000256" key="8">
    <source>
        <dbReference type="ARBA" id="ARBA00039660"/>
    </source>
</evidence>
<evidence type="ECO:0000256" key="10">
    <source>
        <dbReference type="SAM" id="MobiDB-lite"/>
    </source>
</evidence>
<dbReference type="GO" id="GO:0016055">
    <property type="term" value="P:Wnt signaling pathway"/>
    <property type="evidence" value="ECO:0007669"/>
    <property type="project" value="UniProtKB-KW"/>
</dbReference>
<feature type="region of interest" description="Disordered" evidence="10">
    <location>
        <begin position="1"/>
        <end position="207"/>
    </location>
</feature>
<reference evidence="12" key="1">
    <citation type="submission" date="2025-08" db="UniProtKB">
        <authorList>
            <consortium name="Ensembl"/>
        </authorList>
    </citation>
    <scope>IDENTIFICATION</scope>
</reference>
<feature type="domain" description="CXXC-type" evidence="11">
    <location>
        <begin position="205"/>
        <end position="246"/>
    </location>
</feature>
<keyword evidence="6" id="KW-0862">Zinc</keyword>
<evidence type="ECO:0000256" key="2">
    <source>
        <dbReference type="ARBA" id="ARBA00022490"/>
    </source>
</evidence>
<dbReference type="PANTHER" id="PTHR13419:SF1">
    <property type="entry name" value="CXXC-TYPE ZINC FINGER PROTEIN 4"/>
    <property type="match status" value="1"/>
</dbReference>
<feature type="compositionally biased region" description="Basic and acidic residues" evidence="10">
    <location>
        <begin position="137"/>
        <end position="153"/>
    </location>
</feature>
<organism evidence="12 13">
    <name type="scientific">Sus scrofa</name>
    <name type="common">Pig</name>
    <dbReference type="NCBI Taxonomy" id="9823"/>
    <lineage>
        <taxon>Eukaryota</taxon>
        <taxon>Metazoa</taxon>
        <taxon>Chordata</taxon>
        <taxon>Craniata</taxon>
        <taxon>Vertebrata</taxon>
        <taxon>Euteleostomi</taxon>
        <taxon>Mammalia</taxon>
        <taxon>Eutheria</taxon>
        <taxon>Laurasiatheria</taxon>
        <taxon>Artiodactyla</taxon>
        <taxon>Suina</taxon>
        <taxon>Suidae</taxon>
        <taxon>Sus</taxon>
    </lineage>
</organism>
<feature type="compositionally biased region" description="Pro residues" evidence="10">
    <location>
        <begin position="167"/>
        <end position="176"/>
    </location>
</feature>
<comment type="subcellular location">
    <subcellularLocation>
        <location evidence="1">Cytoplasm</location>
    </subcellularLocation>
</comment>
<dbReference type="InterPro" id="IPR002857">
    <property type="entry name" value="Znf_CXXC"/>
</dbReference>
<keyword evidence="3" id="KW-0879">Wnt signaling pathway</keyword>
<name>A0A8D0Q0I3_PIG</name>
<dbReference type="Proteomes" id="UP000694726">
    <property type="component" value="Unplaced"/>
</dbReference>
<evidence type="ECO:0000256" key="5">
    <source>
        <dbReference type="ARBA" id="ARBA00022771"/>
    </source>
</evidence>
<evidence type="ECO:0000256" key="7">
    <source>
        <dbReference type="ARBA" id="ARBA00023125"/>
    </source>
</evidence>
<feature type="compositionally biased region" description="Low complexity" evidence="10">
    <location>
        <begin position="177"/>
        <end position="187"/>
    </location>
</feature>
<evidence type="ECO:0000256" key="4">
    <source>
        <dbReference type="ARBA" id="ARBA00022723"/>
    </source>
</evidence>
<accession>A0A8D0Q0I3</accession>